<sequence length="46" mass="5114">MAGSALFVRLMLVYRLQSEYAGWVAYSDDNLLKSGDEVGKVCLKIC</sequence>
<dbReference type="AlphaFoldDB" id="B0BZ04"/>
<gene>
    <name evidence="1" type="ordered locus">AM1_3310</name>
</gene>
<accession>B0BZ04</accession>
<dbReference type="STRING" id="329726.AM1_3310"/>
<name>B0BZ04_ACAM1</name>
<keyword evidence="2" id="KW-1185">Reference proteome</keyword>
<proteinExistence type="predicted"/>
<dbReference type="Proteomes" id="UP000000268">
    <property type="component" value="Chromosome"/>
</dbReference>
<evidence type="ECO:0000313" key="1">
    <source>
        <dbReference type="EMBL" id="ABW28304.1"/>
    </source>
</evidence>
<protein>
    <submittedName>
        <fullName evidence="1">Uncharacterized protein</fullName>
    </submittedName>
</protein>
<evidence type="ECO:0000313" key="2">
    <source>
        <dbReference type="Proteomes" id="UP000000268"/>
    </source>
</evidence>
<organism evidence="1 2">
    <name type="scientific">Acaryochloris marina (strain MBIC 11017)</name>
    <dbReference type="NCBI Taxonomy" id="329726"/>
    <lineage>
        <taxon>Bacteria</taxon>
        <taxon>Bacillati</taxon>
        <taxon>Cyanobacteriota</taxon>
        <taxon>Cyanophyceae</taxon>
        <taxon>Acaryochloridales</taxon>
        <taxon>Acaryochloridaceae</taxon>
        <taxon>Acaryochloris</taxon>
    </lineage>
</organism>
<dbReference type="KEGG" id="amr:AM1_3310"/>
<reference evidence="1 2" key="1">
    <citation type="journal article" date="2008" name="Proc. Natl. Acad. Sci. U.S.A.">
        <title>Niche adaptation and genome expansion in the chlorophyll d-producing cyanobacterium Acaryochloris marina.</title>
        <authorList>
            <person name="Swingley W.D."/>
            <person name="Chen M."/>
            <person name="Cheung P.C."/>
            <person name="Conrad A.L."/>
            <person name="Dejesa L.C."/>
            <person name="Hao J."/>
            <person name="Honchak B.M."/>
            <person name="Karbach L.E."/>
            <person name="Kurdoglu A."/>
            <person name="Lahiri S."/>
            <person name="Mastrian S.D."/>
            <person name="Miyashita H."/>
            <person name="Page L."/>
            <person name="Ramakrishna P."/>
            <person name="Satoh S."/>
            <person name="Sattley W.M."/>
            <person name="Shimada Y."/>
            <person name="Taylor H.L."/>
            <person name="Tomo T."/>
            <person name="Tsuchiya T."/>
            <person name="Wang Z.T."/>
            <person name="Raymond J."/>
            <person name="Mimuro M."/>
            <person name="Blankenship R.E."/>
            <person name="Touchman J.W."/>
        </authorList>
    </citation>
    <scope>NUCLEOTIDE SEQUENCE [LARGE SCALE GENOMIC DNA]</scope>
    <source>
        <strain evidence="2">MBIC 11017</strain>
    </source>
</reference>
<dbReference type="HOGENOM" id="CLU_3178819_0_0_3"/>
<dbReference type="EMBL" id="CP000828">
    <property type="protein sequence ID" value="ABW28304.1"/>
    <property type="molecule type" value="Genomic_DNA"/>
</dbReference>